<protein>
    <recommendedName>
        <fullName evidence="4">General stress protein</fullName>
    </recommendedName>
</protein>
<dbReference type="AlphaFoldDB" id="A0A0C1TLA7"/>
<proteinExistence type="predicted"/>
<reference evidence="2 3" key="1">
    <citation type="submission" date="2015-01" db="EMBL/GenBank/DDBJ databases">
        <title>Genome sequence of the anaerobic bacterium Geobacter soli GSS01, a dissimilatory Fe(III) reducer from soil.</title>
        <authorList>
            <person name="Yang G."/>
            <person name="Zhou S."/>
        </authorList>
    </citation>
    <scope>NUCLEOTIDE SEQUENCE [LARGE SCALE GENOMIC DNA]</scope>
    <source>
        <strain evidence="2 3">GSS01</strain>
    </source>
</reference>
<feature type="transmembrane region" description="Helical" evidence="1">
    <location>
        <begin position="12"/>
        <end position="31"/>
    </location>
</feature>
<dbReference type="Pfam" id="PF12732">
    <property type="entry name" value="YtxH"/>
    <property type="match status" value="1"/>
</dbReference>
<keyword evidence="1" id="KW-0812">Transmembrane</keyword>
<evidence type="ECO:0000313" key="3">
    <source>
        <dbReference type="Proteomes" id="UP000031433"/>
    </source>
</evidence>
<dbReference type="PANTHER" id="PTHR35792:SF2">
    <property type="entry name" value="GENERAL STRESS PROTEIN"/>
    <property type="match status" value="1"/>
</dbReference>
<dbReference type="RefSeq" id="WP_039643505.1">
    <property type="nucleotide sequence ID" value="NZ_JXBL01000001.1"/>
</dbReference>
<dbReference type="InterPro" id="IPR024623">
    <property type="entry name" value="YtxH"/>
</dbReference>
<evidence type="ECO:0000256" key="1">
    <source>
        <dbReference type="SAM" id="Phobius"/>
    </source>
</evidence>
<keyword evidence="1" id="KW-0472">Membrane</keyword>
<dbReference type="EMBL" id="JXBL01000001">
    <property type="protein sequence ID" value="KIE41664.1"/>
    <property type="molecule type" value="Genomic_DNA"/>
</dbReference>
<keyword evidence="1" id="KW-1133">Transmembrane helix</keyword>
<comment type="caution">
    <text evidence="2">The sequence shown here is derived from an EMBL/GenBank/DDBJ whole genome shotgun (WGS) entry which is preliminary data.</text>
</comment>
<keyword evidence="3" id="KW-1185">Reference proteome</keyword>
<dbReference type="Proteomes" id="UP000031433">
    <property type="component" value="Unassembled WGS sequence"/>
</dbReference>
<evidence type="ECO:0000313" key="2">
    <source>
        <dbReference type="EMBL" id="KIE41664.1"/>
    </source>
</evidence>
<accession>A0A0C1TLA7</accession>
<evidence type="ECO:0008006" key="4">
    <source>
        <dbReference type="Google" id="ProtNLM"/>
    </source>
</evidence>
<gene>
    <name evidence="2" type="ORF">SE37_02990</name>
</gene>
<organism evidence="2 3">
    <name type="scientific">Geobacter soli</name>
    <dbReference type="NCBI Taxonomy" id="1510391"/>
    <lineage>
        <taxon>Bacteria</taxon>
        <taxon>Pseudomonadati</taxon>
        <taxon>Thermodesulfobacteriota</taxon>
        <taxon>Desulfuromonadia</taxon>
        <taxon>Geobacterales</taxon>
        <taxon>Geobacteraceae</taxon>
        <taxon>Geobacter</taxon>
    </lineage>
</organism>
<dbReference type="PANTHER" id="PTHR35792">
    <property type="entry name" value="GENERAL STRESS PROTEIN"/>
    <property type="match status" value="1"/>
</dbReference>
<dbReference type="InterPro" id="IPR052928">
    <property type="entry name" value="Desiccation-related_membrane"/>
</dbReference>
<name>A0A0C1TLA7_9BACT</name>
<sequence length="103" mass="11347">MSEERGTSVGTVFLSFLAGAAVGAGLGLLLAPKTGREMRENIMDLTDEALDKIKGFTKEAQSKIKDTYEETKDLITEKKTIISSAIEAGKEAMDREREKFKEM</sequence>